<dbReference type="Proteomes" id="UP001143981">
    <property type="component" value="Unassembled WGS sequence"/>
</dbReference>
<evidence type="ECO:0000313" key="3">
    <source>
        <dbReference type="Proteomes" id="UP001143981"/>
    </source>
</evidence>
<feature type="non-terminal residue" evidence="2">
    <location>
        <position position="1"/>
    </location>
</feature>
<dbReference type="EMBL" id="JANBOI010000162">
    <property type="protein sequence ID" value="KAJ1733156.1"/>
    <property type="molecule type" value="Genomic_DNA"/>
</dbReference>
<comment type="caution">
    <text evidence="2">The sequence shown here is derived from an EMBL/GenBank/DDBJ whole genome shotgun (WGS) entry which is preliminary data.</text>
</comment>
<name>A0A9W7YEP0_9FUNG</name>
<dbReference type="OrthoDB" id="5598599at2759"/>
<dbReference type="AlphaFoldDB" id="A0A9W7YEP0"/>
<accession>A0A9W7YEP0</accession>
<feature type="region of interest" description="Disordered" evidence="1">
    <location>
        <begin position="94"/>
        <end position="117"/>
    </location>
</feature>
<proteinExistence type="predicted"/>
<sequence length="117" mass="12587">PTALAPEVFVQDGNNVAGDDVGLKDRIQATPTHAELLEPSDEYTTMPSSPQAEAAIDDLTTEFEQLEIMTIDAQGTGDDDILHVVILHPNATLPKSAHEDDAGYDVMTPNTSRSQEL</sequence>
<organism evidence="2 3">
    <name type="scientific">Coemansia biformis</name>
    <dbReference type="NCBI Taxonomy" id="1286918"/>
    <lineage>
        <taxon>Eukaryota</taxon>
        <taxon>Fungi</taxon>
        <taxon>Fungi incertae sedis</taxon>
        <taxon>Zoopagomycota</taxon>
        <taxon>Kickxellomycotina</taxon>
        <taxon>Kickxellomycetes</taxon>
        <taxon>Kickxellales</taxon>
        <taxon>Kickxellaceae</taxon>
        <taxon>Coemansia</taxon>
    </lineage>
</organism>
<keyword evidence="3" id="KW-1185">Reference proteome</keyword>
<evidence type="ECO:0000313" key="2">
    <source>
        <dbReference type="EMBL" id="KAJ1733156.1"/>
    </source>
</evidence>
<feature type="compositionally biased region" description="Polar residues" evidence="1">
    <location>
        <begin position="108"/>
        <end position="117"/>
    </location>
</feature>
<evidence type="ECO:0000256" key="1">
    <source>
        <dbReference type="SAM" id="MobiDB-lite"/>
    </source>
</evidence>
<reference evidence="2" key="1">
    <citation type="submission" date="2022-07" db="EMBL/GenBank/DDBJ databases">
        <title>Phylogenomic reconstructions and comparative analyses of Kickxellomycotina fungi.</title>
        <authorList>
            <person name="Reynolds N.K."/>
            <person name="Stajich J.E."/>
            <person name="Barry K."/>
            <person name="Grigoriev I.V."/>
            <person name="Crous P."/>
            <person name="Smith M.E."/>
        </authorList>
    </citation>
    <scope>NUCLEOTIDE SEQUENCE</scope>
    <source>
        <strain evidence="2">BCRC 34381</strain>
    </source>
</reference>
<protein>
    <submittedName>
        <fullName evidence="2">Uncharacterized protein</fullName>
    </submittedName>
</protein>
<gene>
    <name evidence="2" type="ORF">LPJ61_001699</name>
</gene>